<feature type="compositionally biased region" description="Low complexity" evidence="1">
    <location>
        <begin position="659"/>
        <end position="677"/>
    </location>
</feature>
<proteinExistence type="predicted"/>
<dbReference type="STRING" id="1314776.A0A165YMN1"/>
<sequence>MSHVSPYVFKLPSSQWSEMPRGMLNTLFPARSFRWDLLSSIFPAKRPPQFIGSLALPVLRSTCFLPSTMLRPTPSSSRISAASNFDGPCPSTTSKVYVRSRTEHFNISEPSAKGCSVKRSSYPLMQRHVATNHPKPVKIWWKPAVPDSEGDGSEGDESGGECSDSEVEDTGDDEWEDEPDGWIEDPPLSKPGQPQHFRCRHCGLDFKDVGKTVEIRERLEVHARDRYHKHARTCQWIPISWRKLKVSPTEFPHAARLDAIGICPHRIDGFTTGDPSRNVLICTKPQCGNVVFPSQLQTHLRDHGKADKTGHVHNIGMTGLLPELSQMRIFNDPSDPFKLWKPTERFPFLKPEQDGFRCQFRDSDGNQCLFAQRAKSGVQKHIKETHHVNGVKNVQCLIRPCLVQRLGSSNTGGTIEVHKPTVMTSVTTGTAWARLFPPQDEPPESPYQLPDDPADVVRYLGDLQWLNRVSGVKLSALHDAATFGRGTLFSDTLKAMLCEYLFSTRALISGTQGSNPLVSGPALVKLKSLGIIPPSPDDQFRPVSQVDTEEGYASRTNDMLLFLLKSLLYPIAEFPVVMSDELRASLLKLKDEVNELIRYKISENPDYIYKPARKDAKNPSKIKRTAVEVHDKHSDYFTDCRPRSLDKGVPTQSDDEEALSSASSDAGSNNDSSVSGADGDDVSMSDNDAGDGVGDDVPSVASDDTRVEETEAEAEEKVKKLRKEHLRAEAAWKQLDDLTSGGADTVLQDMSADPEFSSILVDAPLKPEEFHLFGKDDGKDCNPAAPALQALHCVLLDSLGTWEDDISTSPFSCPLQLFILADSISHDPVTDACGFREPNAISTRLPFFDYVMRECVLKETILRHKRRKGRFEAHLDSLLPLIRIHSDITMPFSYWQHTFAVIQRYARSTPLPPNTIYDPLTQTITCNGKSFTWAQFKAFLIRLFEEAKKILVEKVFLGADMDPVSEELDIHIHNLEDNIREKGTNRTFDSNENLQKFKLALANQLESLCSNGVDKDGKAIPKPGGIDTWLRSVEKFKRILMVLCHFLGGGPARGTEFEHYLFRNTPERRRNIVVMNGEFIPLGYYTKGTHMHGIEKPHPRPLPPILSKWMGLMFYLIVPVEMDFMPLIHGETESAAAINLYRRRIWCSNGKLLNHLGQDIKLYTRTLLGVEFGIADYRQIHTTFARELIGLSNAALIEDPSHSHSNPLAIAMIMQAGHGENTAGAYYGRTNSNSPEVVTKLFQDKMRATKLWHEILGFGEGFGTDRDIVDGSGKDEDGKEVLQADLPSGSPPARDLNSIVMAMASDMKQLLLLAKTQQSEIRELKQLSGAIVTMFNDQQSSLSRMARPIGSAGVKHLSPSPFQPVTHTPTRSQLGQDRIAYERDFGTDSPVFGSGVDETPFECVESDLPGSKEPPQPSDPRQQITGEVCMECGELIKGPYKAHADSWHPRSWKIPPTKGFPRDVVVQLNKPAKYWICPVLDCKHKSQSCTSCAAGKECFLAPCFHGQTLGAIKVHWYRHHQSKGIALSELAPDHVELIEGTFPGFSSAKRSQEAQDCQIEQPILESATFKAANAELSRVRKVEPDVMDDHAALQMPLKKEDQNGLSCTDPARPFDKLPSVEKTSHLLEPSAKADAPSEYVPAKPSLNQSPAGYNDRRPILPASRTLEYPCEVDHSLAGDELQQAIRELPKRSSNESWSLLVHKVALFEKLHGYPGKASQVQPSQNAVLNYLQGTRSKLKVTKVRPTPVTTWINNGRGIDVYPTILDPRQYMDDWKTWYMSNFDGKRGNDWPLSTDFKNCDSEMLKYLNSSGPCGILLLLLSLSWMFPNPHITASNNSSISADAMAEIQTFIDDFTSILDLLISISDQTIR</sequence>
<evidence type="ECO:0000313" key="3">
    <source>
        <dbReference type="Proteomes" id="UP000076798"/>
    </source>
</evidence>
<feature type="compositionally biased region" description="Acidic residues" evidence="1">
    <location>
        <begin position="148"/>
        <end position="183"/>
    </location>
</feature>
<reference evidence="2 3" key="1">
    <citation type="journal article" date="2016" name="Mol. Biol. Evol.">
        <title>Comparative Genomics of Early-Diverging Mushroom-Forming Fungi Provides Insights into the Origins of Lignocellulose Decay Capabilities.</title>
        <authorList>
            <person name="Nagy L.G."/>
            <person name="Riley R."/>
            <person name="Tritt A."/>
            <person name="Adam C."/>
            <person name="Daum C."/>
            <person name="Floudas D."/>
            <person name="Sun H."/>
            <person name="Yadav J.S."/>
            <person name="Pangilinan J."/>
            <person name="Larsson K.H."/>
            <person name="Matsuura K."/>
            <person name="Barry K."/>
            <person name="Labutti K."/>
            <person name="Kuo R."/>
            <person name="Ohm R.A."/>
            <person name="Bhattacharya S.S."/>
            <person name="Shirouzu T."/>
            <person name="Yoshinaga Y."/>
            <person name="Martin F.M."/>
            <person name="Grigoriev I.V."/>
            <person name="Hibbett D.S."/>
        </authorList>
    </citation>
    <scope>NUCLEOTIDE SEQUENCE [LARGE SCALE GENOMIC DNA]</scope>
    <source>
        <strain evidence="2 3">HHB10207 ss-3</strain>
    </source>
</reference>
<dbReference type="InterPro" id="IPR022698">
    <property type="entry name" value="OrsD"/>
</dbReference>
<feature type="region of interest" description="Disordered" evidence="1">
    <location>
        <begin position="140"/>
        <end position="194"/>
    </location>
</feature>
<name>A0A165YMN1_9AGAM</name>
<feature type="region of interest" description="Disordered" evidence="1">
    <location>
        <begin position="637"/>
        <end position="718"/>
    </location>
</feature>
<feature type="region of interest" description="Disordered" evidence="1">
    <location>
        <begin position="1270"/>
        <end position="1293"/>
    </location>
</feature>
<dbReference type="OrthoDB" id="3151137at2759"/>
<dbReference type="Proteomes" id="UP000076798">
    <property type="component" value="Unassembled WGS sequence"/>
</dbReference>
<organism evidence="2 3">
    <name type="scientific">Sistotremastrum suecicum HHB10207 ss-3</name>
    <dbReference type="NCBI Taxonomy" id="1314776"/>
    <lineage>
        <taxon>Eukaryota</taxon>
        <taxon>Fungi</taxon>
        <taxon>Dikarya</taxon>
        <taxon>Basidiomycota</taxon>
        <taxon>Agaricomycotina</taxon>
        <taxon>Agaricomycetes</taxon>
        <taxon>Sistotremastrales</taxon>
        <taxon>Sistotremastraceae</taxon>
        <taxon>Sistotremastrum</taxon>
    </lineage>
</organism>
<feature type="compositionally biased region" description="Basic and acidic residues" evidence="1">
    <location>
        <begin position="637"/>
        <end position="646"/>
    </location>
</feature>
<keyword evidence="3" id="KW-1185">Reference proteome</keyword>
<feature type="region of interest" description="Disordered" evidence="1">
    <location>
        <begin position="1629"/>
        <end position="1654"/>
    </location>
</feature>
<dbReference type="EMBL" id="KV428243">
    <property type="protein sequence ID" value="KZT33412.1"/>
    <property type="molecule type" value="Genomic_DNA"/>
</dbReference>
<gene>
    <name evidence="2" type="ORF">SISSUDRAFT_1066165</name>
</gene>
<evidence type="ECO:0000313" key="2">
    <source>
        <dbReference type="EMBL" id="KZT33412.1"/>
    </source>
</evidence>
<dbReference type="Pfam" id="PF12013">
    <property type="entry name" value="OrsD"/>
    <property type="match status" value="1"/>
</dbReference>
<accession>A0A165YMN1</accession>
<feature type="region of interest" description="Disordered" evidence="1">
    <location>
        <begin position="1404"/>
        <end position="1423"/>
    </location>
</feature>
<evidence type="ECO:0000256" key="1">
    <source>
        <dbReference type="SAM" id="MobiDB-lite"/>
    </source>
</evidence>
<protein>
    <submittedName>
        <fullName evidence="2">Uncharacterized protein</fullName>
    </submittedName>
</protein>
<feature type="compositionally biased region" description="Basic and acidic residues" evidence="1">
    <location>
        <begin position="1270"/>
        <end position="1282"/>
    </location>
</feature>